<sequence>MSDQDPANCCFRNWMNLQEEDLSELLQALNLDADHDKSGTNDDQLNQLTLKAIEHFEDYIKKRAHLGRESATTFFAPRWCTMLECSMMWIAGCRPSIYIRLLYALIGEEFENRIEEYIQGIQTGTLGDISTVQMNLINNLHIKTIREEDKMSMKLASLQEDMADDPISIIAKKSRTCHNEPPSAEIRKALDEHEKSMWNVMRDADELRLNTLKELLSILTPVQGVNFLAASKKLHLCLHGWTRERELQQHASMRPPPSDN</sequence>
<protein>
    <submittedName>
        <fullName evidence="1">Uncharacterized protein</fullName>
    </submittedName>
</protein>
<reference evidence="2" key="1">
    <citation type="journal article" date="2023" name="Nat. Plants">
        <title>Single-cell RNA sequencing provides a high-resolution roadmap for understanding the multicellular compartmentation of specialized metabolism.</title>
        <authorList>
            <person name="Sun S."/>
            <person name="Shen X."/>
            <person name="Li Y."/>
            <person name="Li Y."/>
            <person name="Wang S."/>
            <person name="Li R."/>
            <person name="Zhang H."/>
            <person name="Shen G."/>
            <person name="Guo B."/>
            <person name="Wei J."/>
            <person name="Xu J."/>
            <person name="St-Pierre B."/>
            <person name="Chen S."/>
            <person name="Sun C."/>
        </authorList>
    </citation>
    <scope>NUCLEOTIDE SEQUENCE [LARGE SCALE GENOMIC DNA]</scope>
</reference>
<gene>
    <name evidence="1" type="ORF">M9H77_26164</name>
</gene>
<evidence type="ECO:0000313" key="2">
    <source>
        <dbReference type="Proteomes" id="UP001060085"/>
    </source>
</evidence>
<comment type="caution">
    <text evidence="1">The sequence shown here is derived from an EMBL/GenBank/DDBJ whole genome shotgun (WGS) entry which is preliminary data.</text>
</comment>
<organism evidence="1 2">
    <name type="scientific">Catharanthus roseus</name>
    <name type="common">Madagascar periwinkle</name>
    <name type="synonym">Vinca rosea</name>
    <dbReference type="NCBI Taxonomy" id="4058"/>
    <lineage>
        <taxon>Eukaryota</taxon>
        <taxon>Viridiplantae</taxon>
        <taxon>Streptophyta</taxon>
        <taxon>Embryophyta</taxon>
        <taxon>Tracheophyta</taxon>
        <taxon>Spermatophyta</taxon>
        <taxon>Magnoliopsida</taxon>
        <taxon>eudicotyledons</taxon>
        <taxon>Gunneridae</taxon>
        <taxon>Pentapetalae</taxon>
        <taxon>asterids</taxon>
        <taxon>lamiids</taxon>
        <taxon>Gentianales</taxon>
        <taxon>Apocynaceae</taxon>
        <taxon>Rauvolfioideae</taxon>
        <taxon>Vinceae</taxon>
        <taxon>Catharanthinae</taxon>
        <taxon>Catharanthus</taxon>
    </lineage>
</organism>
<proteinExistence type="predicted"/>
<name>A0ACC0A9C7_CATRO</name>
<dbReference type="EMBL" id="CM044706">
    <property type="protein sequence ID" value="KAI5657371.1"/>
    <property type="molecule type" value="Genomic_DNA"/>
</dbReference>
<accession>A0ACC0A9C7</accession>
<dbReference type="Proteomes" id="UP001060085">
    <property type="component" value="Linkage Group LG06"/>
</dbReference>
<keyword evidence="2" id="KW-1185">Reference proteome</keyword>
<evidence type="ECO:0000313" key="1">
    <source>
        <dbReference type="EMBL" id="KAI5657371.1"/>
    </source>
</evidence>